<evidence type="ECO:0000256" key="2">
    <source>
        <dbReference type="ARBA" id="ARBA00022490"/>
    </source>
</evidence>
<comment type="subcellular location">
    <subcellularLocation>
        <location evidence="1">Cytoplasm</location>
    </subcellularLocation>
</comment>
<dbReference type="PROSITE" id="PS50294">
    <property type="entry name" value="WD_REPEATS_REGION"/>
    <property type="match status" value="1"/>
</dbReference>
<organism evidence="8 9">
    <name type="scientific">Phialemonium thermophilum</name>
    <dbReference type="NCBI Taxonomy" id="223376"/>
    <lineage>
        <taxon>Eukaryota</taxon>
        <taxon>Fungi</taxon>
        <taxon>Dikarya</taxon>
        <taxon>Ascomycota</taxon>
        <taxon>Pezizomycotina</taxon>
        <taxon>Sordariomycetes</taxon>
        <taxon>Sordariomycetidae</taxon>
        <taxon>Cephalothecales</taxon>
        <taxon>Cephalothecaceae</taxon>
        <taxon>Phialemonium</taxon>
    </lineage>
</organism>
<evidence type="ECO:0000256" key="7">
    <source>
        <dbReference type="PROSITE-ProRule" id="PRU00221"/>
    </source>
</evidence>
<reference evidence="8 9" key="1">
    <citation type="journal article" date="2024" name="Commun. Biol.">
        <title>Comparative genomic analysis of thermophilic fungi reveals convergent evolutionary adaptations and gene losses.</title>
        <authorList>
            <person name="Steindorff A.S."/>
            <person name="Aguilar-Pontes M.V."/>
            <person name="Robinson A.J."/>
            <person name="Andreopoulos B."/>
            <person name="LaButti K."/>
            <person name="Kuo A."/>
            <person name="Mondo S."/>
            <person name="Riley R."/>
            <person name="Otillar R."/>
            <person name="Haridas S."/>
            <person name="Lipzen A."/>
            <person name="Grimwood J."/>
            <person name="Schmutz J."/>
            <person name="Clum A."/>
            <person name="Reid I.D."/>
            <person name="Moisan M.C."/>
            <person name="Butler G."/>
            <person name="Nguyen T.T.M."/>
            <person name="Dewar K."/>
            <person name="Conant G."/>
            <person name="Drula E."/>
            <person name="Henrissat B."/>
            <person name="Hansel C."/>
            <person name="Singer S."/>
            <person name="Hutchinson M.I."/>
            <person name="de Vries R.P."/>
            <person name="Natvig D.O."/>
            <person name="Powell A.J."/>
            <person name="Tsang A."/>
            <person name="Grigoriev I.V."/>
        </authorList>
    </citation>
    <scope>NUCLEOTIDE SEQUENCE [LARGE SCALE GENOMIC DNA]</scope>
    <source>
        <strain evidence="8 9">ATCC 24622</strain>
    </source>
</reference>
<dbReference type="PROSITE" id="PS50082">
    <property type="entry name" value="WD_REPEATS_2"/>
    <property type="match status" value="2"/>
</dbReference>
<accession>A0ABR3WIS7</accession>
<sequence>MSRDLDVRGLGLDVLQCPITALVFFTAVDGRLYVLAGEDGWLKVYDVDKLRLCSQIRIFSSQAIHGIRISSARLIVWGGQSIATLSTGDLQAIIAGNRVNGPVVAMVSDRIYDGSLSPHDESRGVFITAHNEIMPFFIEPDRSNIRFGELVSPSRPILYSAAVSWTAQDVVLVAAGTVFGEIVVWECNLEESKSSQILFVLTGHEGSIFGVAISPDMELVSGSRRKLLATCSDDRTIRVWDITKDQGLPNAGNEGYSKVLRQARETGFNSGCETGIYDDLGASRCLAVAMGHLSRIWHVAFPPHDENHTRGLRSEIDIYSFGEDATAQKWHLHLDAPVKNASSMDSGQRLFPGRLENVEKFLCHSGKHIWSVAMTRVGMSGLLTATGGADSRISLLSSPHELLSLPDTLADSQGQSGCHIVDHSNIFSFEGVIQSLPTHSYSLTTDQIISKGQKKAKDGFLRYAFLSQDQLLVSTSSGRLLLGLFKPSLSWIEVDIPNTVREDLRTYNVVKSLGNGAALLGSSHGRVYLFRELYGIQEVLSLTGKVADLLRLPRPFVGVNSPTKSVCEPGWTYSALVTTLGGSHAILLTISTAGQHISVHRLPLMLERGIVTAVSLCGNTLVVGTRTGYIALYEPTPAGEFVFKTSRSDCRTKDAVSSILVLPPIEGQEPSGFIATFRDGHFRIYEFSRHRNDIHLHLRHEVAPPLGPIIEGAWFTKAADGDLELIIFGFRSNSFVVWNETRQQEIAAVLCGGAHRNFDYVSNAGDAAALRFVFTKASHMGIYSQSQMRLQTLKYGGHGREIRAVAASETNLATGAEDTCIRVWSFDEGLGPNTLRCRAVLGKHSTGIQCLKWHGNAYLLSSAGNEELFVWRVSKLVSAYKGLAVVCEAVWHDRSRDGDLRITNFDVVPSQSDSSGMIISLALSNSSFKTYFYSPKSSFRLLASGKYTGACLTQIRHLRAPGNATMFLLTTSTDGYVALWKDTSSSGVLAQEAVDSAGDYTTVQVMRLHQSTIKCLDLRVYSNGARPQKQTWQVITGGDDNVLGVMDLTWTAESNSLTILGGVRVRTAHATAVTGLAISQKDDKRTTVVTVSNDQRIKMWCLHRTEGGTSRVALIGDQYSAIADPGDVELVSPGQLMLVGVGMELWSC</sequence>
<keyword evidence="9" id="KW-1185">Reference proteome</keyword>
<feature type="repeat" description="WD" evidence="7">
    <location>
        <begin position="795"/>
        <end position="829"/>
    </location>
</feature>
<dbReference type="PANTHER" id="PTHR14344">
    <property type="entry name" value="WD REPEAT PROTEIN"/>
    <property type="match status" value="1"/>
</dbReference>
<dbReference type="Gene3D" id="2.130.10.10">
    <property type="entry name" value="YVTN repeat-like/Quinoprotein amine dehydrogenase"/>
    <property type="match status" value="3"/>
</dbReference>
<dbReference type="InterPro" id="IPR019775">
    <property type="entry name" value="WD40_repeat_CS"/>
</dbReference>
<protein>
    <submittedName>
        <fullName evidence="8">Uncharacterized protein</fullName>
    </submittedName>
</protein>
<dbReference type="EMBL" id="JAZHXJ010000379">
    <property type="protein sequence ID" value="KAL1862791.1"/>
    <property type="molecule type" value="Genomic_DNA"/>
</dbReference>
<dbReference type="InterPro" id="IPR001680">
    <property type="entry name" value="WD40_rpt"/>
</dbReference>
<feature type="repeat" description="WD" evidence="7">
    <location>
        <begin position="201"/>
        <end position="250"/>
    </location>
</feature>
<name>A0ABR3WIS7_9PEZI</name>
<evidence type="ECO:0000256" key="1">
    <source>
        <dbReference type="ARBA" id="ARBA00004496"/>
    </source>
</evidence>
<dbReference type="InterPro" id="IPR036322">
    <property type="entry name" value="WD40_repeat_dom_sf"/>
</dbReference>
<evidence type="ECO:0000256" key="4">
    <source>
        <dbReference type="ARBA" id="ARBA00022694"/>
    </source>
</evidence>
<gene>
    <name evidence="8" type="ORF">VTK73DRAFT_6608</name>
</gene>
<proteinExistence type="inferred from homology"/>
<dbReference type="Proteomes" id="UP001586593">
    <property type="component" value="Unassembled WGS sequence"/>
</dbReference>
<evidence type="ECO:0000313" key="8">
    <source>
        <dbReference type="EMBL" id="KAL1862791.1"/>
    </source>
</evidence>
<evidence type="ECO:0000256" key="3">
    <source>
        <dbReference type="ARBA" id="ARBA00022574"/>
    </source>
</evidence>
<dbReference type="Pfam" id="PF00400">
    <property type="entry name" value="WD40"/>
    <property type="match status" value="3"/>
</dbReference>
<evidence type="ECO:0000256" key="6">
    <source>
        <dbReference type="ARBA" id="ARBA00038255"/>
    </source>
</evidence>
<evidence type="ECO:0000256" key="5">
    <source>
        <dbReference type="ARBA" id="ARBA00022737"/>
    </source>
</evidence>
<keyword evidence="3 7" id="KW-0853">WD repeat</keyword>
<keyword evidence="4" id="KW-0819">tRNA processing</keyword>
<dbReference type="InterPro" id="IPR051973">
    <property type="entry name" value="tRNA_Anticodon_Mtase-Reg"/>
</dbReference>
<dbReference type="PROSITE" id="PS00678">
    <property type="entry name" value="WD_REPEATS_1"/>
    <property type="match status" value="1"/>
</dbReference>
<evidence type="ECO:0000313" key="9">
    <source>
        <dbReference type="Proteomes" id="UP001586593"/>
    </source>
</evidence>
<dbReference type="PANTHER" id="PTHR14344:SF3">
    <property type="entry name" value="WD REPEAT-CONTAINING PROTEIN 6"/>
    <property type="match status" value="1"/>
</dbReference>
<comment type="similarity">
    <text evidence="6">Belongs to the WD repeat WDR6 family.</text>
</comment>
<dbReference type="SUPFAM" id="SSF50978">
    <property type="entry name" value="WD40 repeat-like"/>
    <property type="match status" value="2"/>
</dbReference>
<keyword evidence="2" id="KW-0963">Cytoplasm</keyword>
<keyword evidence="5" id="KW-0677">Repeat</keyword>
<dbReference type="InterPro" id="IPR015943">
    <property type="entry name" value="WD40/YVTN_repeat-like_dom_sf"/>
</dbReference>
<dbReference type="SMART" id="SM00320">
    <property type="entry name" value="WD40"/>
    <property type="match status" value="8"/>
</dbReference>
<comment type="caution">
    <text evidence="8">The sequence shown here is derived from an EMBL/GenBank/DDBJ whole genome shotgun (WGS) entry which is preliminary data.</text>
</comment>